<dbReference type="Proteomes" id="UP000001072">
    <property type="component" value="Unassembled WGS sequence"/>
</dbReference>
<dbReference type="STRING" id="747676.F4RI36"/>
<evidence type="ECO:0000313" key="3">
    <source>
        <dbReference type="Proteomes" id="UP000001072"/>
    </source>
</evidence>
<dbReference type="PANTHER" id="PTHR37471">
    <property type="entry name" value="UNNAMED PRODUCT"/>
    <property type="match status" value="1"/>
</dbReference>
<dbReference type="AlphaFoldDB" id="F4RI36"/>
<evidence type="ECO:0008006" key="4">
    <source>
        <dbReference type="Google" id="ProtNLM"/>
    </source>
</evidence>
<keyword evidence="1" id="KW-0812">Transmembrane</keyword>
<reference evidence="3" key="1">
    <citation type="journal article" date="2011" name="Proc. Natl. Acad. Sci. U.S.A.">
        <title>Obligate biotrophy features unraveled by the genomic analysis of rust fungi.</title>
        <authorList>
            <person name="Duplessis S."/>
            <person name="Cuomo C.A."/>
            <person name="Lin Y.-C."/>
            <person name="Aerts A."/>
            <person name="Tisserant E."/>
            <person name="Veneault-Fourrey C."/>
            <person name="Joly D.L."/>
            <person name="Hacquard S."/>
            <person name="Amselem J."/>
            <person name="Cantarel B.L."/>
            <person name="Chiu R."/>
            <person name="Coutinho P.M."/>
            <person name="Feau N."/>
            <person name="Field M."/>
            <person name="Frey P."/>
            <person name="Gelhaye E."/>
            <person name="Goldberg J."/>
            <person name="Grabherr M.G."/>
            <person name="Kodira C.D."/>
            <person name="Kohler A."/>
            <person name="Kuees U."/>
            <person name="Lindquist E.A."/>
            <person name="Lucas S.M."/>
            <person name="Mago R."/>
            <person name="Mauceli E."/>
            <person name="Morin E."/>
            <person name="Murat C."/>
            <person name="Pangilinan J.L."/>
            <person name="Park R."/>
            <person name="Pearson M."/>
            <person name="Quesneville H."/>
            <person name="Rouhier N."/>
            <person name="Sakthikumar S."/>
            <person name="Salamov A.A."/>
            <person name="Schmutz J."/>
            <person name="Selles B."/>
            <person name="Shapiro H."/>
            <person name="Tanguay P."/>
            <person name="Tuskan G.A."/>
            <person name="Henrissat B."/>
            <person name="Van de Peer Y."/>
            <person name="Rouze P."/>
            <person name="Ellis J.G."/>
            <person name="Dodds P.N."/>
            <person name="Schein J.E."/>
            <person name="Zhong S."/>
            <person name="Hamelin R.C."/>
            <person name="Grigoriev I.V."/>
            <person name="Szabo L.J."/>
            <person name="Martin F."/>
        </authorList>
    </citation>
    <scope>NUCLEOTIDE SEQUENCE [LARGE SCALE GENOMIC DNA]</scope>
    <source>
        <strain evidence="3">98AG31 / pathotype 3-4-7</strain>
    </source>
</reference>
<dbReference type="VEuPathDB" id="FungiDB:MELLADRAFT_116143"/>
<dbReference type="Gene3D" id="3.40.50.1820">
    <property type="entry name" value="alpha/beta hydrolase"/>
    <property type="match status" value="1"/>
</dbReference>
<dbReference type="GeneID" id="18925755"/>
<accession>F4RI36</accession>
<feature type="transmembrane region" description="Helical" evidence="1">
    <location>
        <begin position="12"/>
        <end position="30"/>
    </location>
</feature>
<evidence type="ECO:0000313" key="2">
    <source>
        <dbReference type="EMBL" id="EGG07931.1"/>
    </source>
</evidence>
<gene>
    <name evidence="2" type="ORF">MELLADRAFT_116143</name>
</gene>
<evidence type="ECO:0000256" key="1">
    <source>
        <dbReference type="SAM" id="Phobius"/>
    </source>
</evidence>
<dbReference type="InParanoid" id="F4RI36"/>
<keyword evidence="3" id="KW-1185">Reference proteome</keyword>
<protein>
    <recommendedName>
        <fullName evidence="4">AB hydrolase-1 domain-containing protein</fullName>
    </recommendedName>
</protein>
<dbReference type="KEGG" id="mlr:MELLADRAFT_116143"/>
<feature type="transmembrane region" description="Helical" evidence="1">
    <location>
        <begin position="311"/>
        <end position="334"/>
    </location>
</feature>
<dbReference type="EMBL" id="GL883102">
    <property type="protein sequence ID" value="EGG07931.1"/>
    <property type="molecule type" value="Genomic_DNA"/>
</dbReference>
<dbReference type="eggNOG" id="ENOG502RYSC">
    <property type="taxonomic scope" value="Eukaryota"/>
</dbReference>
<dbReference type="PANTHER" id="PTHR37471:SF1">
    <property type="entry name" value="AB HYDROLASE-1 DOMAIN-CONTAINING PROTEIN"/>
    <property type="match status" value="1"/>
</dbReference>
<organism evidence="3">
    <name type="scientific">Melampsora larici-populina (strain 98AG31 / pathotype 3-4-7)</name>
    <name type="common">Poplar leaf rust fungus</name>
    <dbReference type="NCBI Taxonomy" id="747676"/>
    <lineage>
        <taxon>Eukaryota</taxon>
        <taxon>Fungi</taxon>
        <taxon>Dikarya</taxon>
        <taxon>Basidiomycota</taxon>
        <taxon>Pucciniomycotina</taxon>
        <taxon>Pucciniomycetes</taxon>
        <taxon>Pucciniales</taxon>
        <taxon>Melampsoraceae</taxon>
        <taxon>Melampsora</taxon>
    </lineage>
</organism>
<keyword evidence="1" id="KW-1133">Transmembrane helix</keyword>
<dbReference type="RefSeq" id="XP_007408696.1">
    <property type="nucleotide sequence ID" value="XM_007408634.1"/>
</dbReference>
<dbReference type="SUPFAM" id="SSF53474">
    <property type="entry name" value="alpha/beta-Hydrolases"/>
    <property type="match status" value="1"/>
</dbReference>
<dbReference type="InterPro" id="IPR029058">
    <property type="entry name" value="AB_hydrolase_fold"/>
</dbReference>
<dbReference type="HOGENOM" id="CLU_028357_0_0_1"/>
<sequence>MTSIFHLSDWSYTFLIYAVWGLIPWSWYYTLNHSLRFSLRLLLSNRPFDFTSFPHLQSLLKFLAQSKSRPSSLLFSYALLEVLFSIYYCYQAKLAQRRIYQVQHSPEFLRSCILKVVGSGIPPDLGQQLDASFAESSNQQRTRLQRPVSPQTLAPTVALDFHDPHAVDFRSHVVIWFGKCEWEEICRDNFMEWLAWSLFSVHHHEIRDAAHHELIASLLSVFELRAGAKLPPGYNSRLRPRVMRLTLDPVKVTSHPIGFYAAVQGLSWMVKRMLIKNGFTETQCTHRPDGLRYLIRKPDGWDQAPEKTRSVPFICIHGLGVGFIQYVAFLRYLAHSPWARSRPVMIPIQPSISSSSFSSQHLSPPSKEEMTSDMREVFRKEGFETSGADLFGHSNGTIVAAWIIKSMPHLVKRVCLVDPVCFCLWEGHVCHNFLYGTPQNGLERLMRYYIGTELGVAKYLHRHFDWVANILWPAELPDFKDGNRCSVFLAGRDSVLNAPRVRKYLLQNGMTEVGTEKGEPGQAAAGLVMAWDAAHGESLIEGHFERIKSWLERTT</sequence>
<feature type="transmembrane region" description="Helical" evidence="1">
    <location>
        <begin position="72"/>
        <end position="90"/>
    </location>
</feature>
<name>F4RI36_MELLP</name>
<dbReference type="OrthoDB" id="6431331at2759"/>
<keyword evidence="1" id="KW-0472">Membrane</keyword>
<proteinExistence type="predicted"/>